<name>A0A545TAC7_9GAMM</name>
<dbReference type="InterPro" id="IPR043504">
    <property type="entry name" value="Peptidase_S1_PA_chymotrypsin"/>
</dbReference>
<evidence type="ECO:0000256" key="1">
    <source>
        <dbReference type="ARBA" id="ARBA00004613"/>
    </source>
</evidence>
<evidence type="ECO:0000256" key="5">
    <source>
        <dbReference type="SAM" id="SignalP"/>
    </source>
</evidence>
<organism evidence="7 8">
    <name type="scientific">Exilibacterium tricleocarpae</name>
    <dbReference type="NCBI Taxonomy" id="2591008"/>
    <lineage>
        <taxon>Bacteria</taxon>
        <taxon>Pseudomonadati</taxon>
        <taxon>Pseudomonadota</taxon>
        <taxon>Gammaproteobacteria</taxon>
        <taxon>Cellvibrionales</taxon>
        <taxon>Cellvibrionaceae</taxon>
        <taxon>Exilibacterium</taxon>
    </lineage>
</organism>
<dbReference type="InterPro" id="IPR033764">
    <property type="entry name" value="Sdr_B"/>
</dbReference>
<accession>A0A545TAC7</accession>
<feature type="signal peptide" evidence="5">
    <location>
        <begin position="1"/>
        <end position="26"/>
    </location>
</feature>
<evidence type="ECO:0000256" key="4">
    <source>
        <dbReference type="ARBA" id="ARBA00023157"/>
    </source>
</evidence>
<dbReference type="SMART" id="SM00020">
    <property type="entry name" value="Tryp_SPc"/>
    <property type="match status" value="1"/>
</dbReference>
<dbReference type="RefSeq" id="WP_142905393.1">
    <property type="nucleotide sequence ID" value="NZ_ML660096.1"/>
</dbReference>
<dbReference type="PROSITE" id="PS00135">
    <property type="entry name" value="TRYPSIN_SER"/>
    <property type="match status" value="1"/>
</dbReference>
<dbReference type="Proteomes" id="UP000319732">
    <property type="component" value="Unassembled WGS sequence"/>
</dbReference>
<dbReference type="GO" id="GO:0004252">
    <property type="term" value="F:serine-type endopeptidase activity"/>
    <property type="evidence" value="ECO:0007669"/>
    <property type="project" value="InterPro"/>
</dbReference>
<dbReference type="GO" id="GO:0005576">
    <property type="term" value="C:extracellular region"/>
    <property type="evidence" value="ECO:0007669"/>
    <property type="project" value="UniProtKB-SubCell"/>
</dbReference>
<comment type="subcellular location">
    <subcellularLocation>
        <location evidence="1">Secreted</location>
    </subcellularLocation>
</comment>
<dbReference type="SUPFAM" id="SSF117074">
    <property type="entry name" value="Hypothetical protein PA1324"/>
    <property type="match status" value="1"/>
</dbReference>
<dbReference type="PANTHER" id="PTHR24252:SF7">
    <property type="entry name" value="HYALIN"/>
    <property type="match status" value="1"/>
</dbReference>
<evidence type="ECO:0000259" key="6">
    <source>
        <dbReference type="PROSITE" id="PS50240"/>
    </source>
</evidence>
<keyword evidence="8" id="KW-1185">Reference proteome</keyword>
<dbReference type="InterPro" id="IPR001314">
    <property type="entry name" value="Peptidase_S1A"/>
</dbReference>
<proteinExistence type="predicted"/>
<dbReference type="Pfam" id="PF17210">
    <property type="entry name" value="SdrD_B"/>
    <property type="match status" value="1"/>
</dbReference>
<dbReference type="PRINTS" id="PR00722">
    <property type="entry name" value="CHYMOTRYPSIN"/>
</dbReference>
<dbReference type="InterPro" id="IPR013783">
    <property type="entry name" value="Ig-like_fold"/>
</dbReference>
<keyword evidence="2" id="KW-0964">Secreted</keyword>
<dbReference type="GO" id="GO:0006508">
    <property type="term" value="P:proteolysis"/>
    <property type="evidence" value="ECO:0007669"/>
    <property type="project" value="UniProtKB-KW"/>
</dbReference>
<dbReference type="Gene3D" id="2.60.40.10">
    <property type="entry name" value="Immunoglobulins"/>
    <property type="match status" value="1"/>
</dbReference>
<keyword evidence="4" id="KW-1015">Disulfide bond</keyword>
<dbReference type="SUPFAM" id="SSF50494">
    <property type="entry name" value="Trypsin-like serine proteases"/>
    <property type="match status" value="1"/>
</dbReference>
<sequence length="672" mass="72335">MKNGSNHGLILLVGVVSLVVMSASFAQSVAPQGDLDDSKRYIFDRGFIFGRVFDDRDGDGRSNFRERGIQRVTVYLDENDNGVREPGERFTQTDRWGFYYFAKVPSGDYAVRQEVPFGWRNISGGEGEVVTPTVVQRDSGGIIPQIIGGDEVNINEYPFMVAVGVVNGGQFRQFCGGVLITDRWVATAAHCSEGASGGNVNVLVGTNNVEDGSGQVLDVADVLLHPDYILEPTQPGSPAGVSGGYDIALWELGEPIALRDSGLQTVAMLTPKNKRLADDGKLATAVGWGTSNLQSNLLQDVHLPVFDSAECAAVYSGAINFETQICGGAPEGGIDACQGDSGGPLLVRDFRRERWKLAGVTSYGNGCALPGNPGVWARVSELSQWAKDTAVEQSRVHRVSVRPFGFVRASFGNRSTRFEPRAPIEPRWQLVNADVENNAEQGLTFDWRIIDESSALRTFDCVADGDGPAPQPGVEVPCFAGINQVSLPPLEDGVYTASLGAAFEDARFSRITNFISGMPEETSIGGALTTEDIFDPDYQANYYIDYFDLDGLPEDRAIALRIESVGLNDLFVALYNRDIREAQGFGGELQAASAFGIGEAAVIFIVPEVGVNYLLGVSSFSSELVGEYRVSVINGGSAVPTSLEAPVVPGIDRRGLRKIPEVKTVVSYPIID</sequence>
<keyword evidence="7" id="KW-0645">Protease</keyword>
<evidence type="ECO:0000313" key="8">
    <source>
        <dbReference type="Proteomes" id="UP000319732"/>
    </source>
</evidence>
<comment type="caution">
    <text evidence="7">The sequence shown here is derived from an EMBL/GenBank/DDBJ whole genome shotgun (WGS) entry which is preliminary data.</text>
</comment>
<evidence type="ECO:0000256" key="3">
    <source>
        <dbReference type="ARBA" id="ARBA00022729"/>
    </source>
</evidence>
<feature type="domain" description="Peptidase S1" evidence="6">
    <location>
        <begin position="146"/>
        <end position="391"/>
    </location>
</feature>
<keyword evidence="7" id="KW-0378">Hydrolase</keyword>
<dbReference type="PROSITE" id="PS50240">
    <property type="entry name" value="TRYPSIN_DOM"/>
    <property type="match status" value="1"/>
</dbReference>
<evidence type="ECO:0000256" key="2">
    <source>
        <dbReference type="ARBA" id="ARBA00022525"/>
    </source>
</evidence>
<dbReference type="EMBL" id="VHSG01000017">
    <property type="protein sequence ID" value="TQV74170.1"/>
    <property type="molecule type" value="Genomic_DNA"/>
</dbReference>
<dbReference type="AlphaFoldDB" id="A0A545TAC7"/>
<dbReference type="FunFam" id="2.40.10.10:FF:000002">
    <property type="entry name" value="Transmembrane protease serine"/>
    <property type="match status" value="1"/>
</dbReference>
<gene>
    <name evidence="7" type="ORF">FKG94_16310</name>
</gene>
<keyword evidence="3 5" id="KW-0732">Signal</keyword>
<reference evidence="7 8" key="1">
    <citation type="submission" date="2019-06" db="EMBL/GenBank/DDBJ databases">
        <title>Whole genome sequence for Cellvibrionaceae sp. R142.</title>
        <authorList>
            <person name="Wang G."/>
        </authorList>
    </citation>
    <scope>NUCLEOTIDE SEQUENCE [LARGE SCALE GENOMIC DNA]</scope>
    <source>
        <strain evidence="7 8">R142</strain>
    </source>
</reference>
<evidence type="ECO:0000313" key="7">
    <source>
        <dbReference type="EMBL" id="TQV74170.1"/>
    </source>
</evidence>
<dbReference type="InterPro" id="IPR001254">
    <property type="entry name" value="Trypsin_dom"/>
</dbReference>
<dbReference type="InterPro" id="IPR009003">
    <property type="entry name" value="Peptidase_S1_PA"/>
</dbReference>
<dbReference type="Pfam" id="PF00089">
    <property type="entry name" value="Trypsin"/>
    <property type="match status" value="1"/>
</dbReference>
<dbReference type="CDD" id="cd00190">
    <property type="entry name" value="Tryp_SPc"/>
    <property type="match status" value="1"/>
</dbReference>
<feature type="chain" id="PRO_5021947035" evidence="5">
    <location>
        <begin position="27"/>
        <end position="672"/>
    </location>
</feature>
<dbReference type="PANTHER" id="PTHR24252">
    <property type="entry name" value="ACROSIN-RELATED"/>
    <property type="match status" value="1"/>
</dbReference>
<dbReference type="InterPro" id="IPR033116">
    <property type="entry name" value="TRYPSIN_SER"/>
</dbReference>
<protein>
    <submittedName>
        <fullName evidence="7">Trypsin-like serine protease</fullName>
    </submittedName>
</protein>
<dbReference type="OrthoDB" id="28717at2"/>
<dbReference type="Gene3D" id="2.40.10.10">
    <property type="entry name" value="Trypsin-like serine proteases"/>
    <property type="match status" value="2"/>
</dbReference>